<comment type="caution">
    <text evidence="4">The sequence shown here is derived from an EMBL/GenBank/DDBJ whole genome shotgun (WGS) entry which is preliminary data.</text>
</comment>
<sequence length="380" mass="42312">MRDEAKPDPWLLILPPDRNPASQRRILGLPAARFFGGRPAQQGLGRISSLPATADETPLRFSADPASWIGAVAMAGTVSELKFLVPWGHIAAKAWGSPKGRPVLCIHGWLDNAGTFNRLIPLLPTDCYYVAIDLVGHGFSSHRPAGLPYNFMDYVGDVRRVAAALKWDRFTVIGHSMGGSVAGLFSCVFPELVEKLILLESYGFYPLTKDSKILHSARAVTEYLLKSESSSHLSSNVHTPEAALQRLLEANSNLTEETGKILLERGVTEVAGGFVFTRDMRIHMLFCNSMPMDYVINFLKRIQADILMITTRDGLFMKESEMFPRNFLVQVLEGYRTFLKERFNRVIVPGNHFVHLNEPEVVSGIISTFINKDLSPKARL</sequence>
<dbReference type="InterPro" id="IPR050266">
    <property type="entry name" value="AB_hydrolase_sf"/>
</dbReference>
<reference evidence="4" key="1">
    <citation type="journal article" date="2023" name="DNA Res.">
        <title>Chromosome-level genome assembly of Phrynocephalus forsythii using third-generation DNA sequencing and Hi-C analysis.</title>
        <authorList>
            <person name="Qi Y."/>
            <person name="Zhao W."/>
            <person name="Zhao Y."/>
            <person name="Niu C."/>
            <person name="Cao S."/>
            <person name="Zhang Y."/>
        </authorList>
    </citation>
    <scope>NUCLEOTIDE SEQUENCE</scope>
    <source>
        <tissue evidence="4">Muscle</tissue>
    </source>
</reference>
<dbReference type="PANTHER" id="PTHR43798:SF14">
    <property type="entry name" value="SERINE HYDROLASE-LIKE PROTEIN DDB_G0286239"/>
    <property type="match status" value="1"/>
</dbReference>
<evidence type="ECO:0000259" key="3">
    <source>
        <dbReference type="Pfam" id="PF00561"/>
    </source>
</evidence>
<comment type="similarity">
    <text evidence="1">Belongs to the AB hydrolase superfamily.</text>
</comment>
<accession>A0A9Q0XVZ9</accession>
<dbReference type="SUPFAM" id="SSF53474">
    <property type="entry name" value="alpha/beta-Hydrolases"/>
    <property type="match status" value="1"/>
</dbReference>
<dbReference type="GO" id="GO:0016020">
    <property type="term" value="C:membrane"/>
    <property type="evidence" value="ECO:0007669"/>
    <property type="project" value="TreeGrafter"/>
</dbReference>
<dbReference type="Gene3D" id="3.40.50.1820">
    <property type="entry name" value="alpha/beta hydrolase"/>
    <property type="match status" value="1"/>
</dbReference>
<keyword evidence="5" id="KW-1185">Reference proteome</keyword>
<dbReference type="InterPro" id="IPR029058">
    <property type="entry name" value="AB_hydrolase_fold"/>
</dbReference>
<dbReference type="AlphaFoldDB" id="A0A9Q0XVZ9"/>
<gene>
    <name evidence="4" type="ORF">JRQ81_016184</name>
</gene>
<keyword evidence="2" id="KW-0378">Hydrolase</keyword>
<dbReference type="Proteomes" id="UP001142489">
    <property type="component" value="Unassembled WGS sequence"/>
</dbReference>
<dbReference type="PANTHER" id="PTHR43798">
    <property type="entry name" value="MONOACYLGLYCEROL LIPASE"/>
    <property type="match status" value="1"/>
</dbReference>
<protein>
    <recommendedName>
        <fullName evidence="3">AB hydrolase-1 domain-containing protein</fullName>
    </recommendedName>
</protein>
<evidence type="ECO:0000313" key="4">
    <source>
        <dbReference type="EMBL" id="KAJ7330010.1"/>
    </source>
</evidence>
<dbReference type="OrthoDB" id="190201at2759"/>
<organism evidence="4 5">
    <name type="scientific">Phrynocephalus forsythii</name>
    <dbReference type="NCBI Taxonomy" id="171643"/>
    <lineage>
        <taxon>Eukaryota</taxon>
        <taxon>Metazoa</taxon>
        <taxon>Chordata</taxon>
        <taxon>Craniata</taxon>
        <taxon>Vertebrata</taxon>
        <taxon>Euteleostomi</taxon>
        <taxon>Lepidosauria</taxon>
        <taxon>Squamata</taxon>
        <taxon>Bifurcata</taxon>
        <taxon>Unidentata</taxon>
        <taxon>Episquamata</taxon>
        <taxon>Toxicofera</taxon>
        <taxon>Iguania</taxon>
        <taxon>Acrodonta</taxon>
        <taxon>Agamidae</taxon>
        <taxon>Agaminae</taxon>
        <taxon>Phrynocephalus</taxon>
    </lineage>
</organism>
<evidence type="ECO:0000256" key="2">
    <source>
        <dbReference type="ARBA" id="ARBA00022801"/>
    </source>
</evidence>
<dbReference type="GO" id="GO:0016787">
    <property type="term" value="F:hydrolase activity"/>
    <property type="evidence" value="ECO:0007669"/>
    <property type="project" value="UniProtKB-KW"/>
</dbReference>
<dbReference type="InterPro" id="IPR000073">
    <property type="entry name" value="AB_hydrolase_1"/>
</dbReference>
<name>A0A9Q0XVZ9_9SAUR</name>
<evidence type="ECO:0000256" key="1">
    <source>
        <dbReference type="ARBA" id="ARBA00008645"/>
    </source>
</evidence>
<feature type="domain" description="AB hydrolase-1" evidence="3">
    <location>
        <begin position="102"/>
        <end position="201"/>
    </location>
</feature>
<evidence type="ECO:0000313" key="5">
    <source>
        <dbReference type="Proteomes" id="UP001142489"/>
    </source>
</evidence>
<dbReference type="Pfam" id="PF00561">
    <property type="entry name" value="Abhydrolase_1"/>
    <property type="match status" value="1"/>
</dbReference>
<dbReference type="PRINTS" id="PR00111">
    <property type="entry name" value="ABHYDROLASE"/>
</dbReference>
<dbReference type="EMBL" id="JAPFRF010000006">
    <property type="protein sequence ID" value="KAJ7330010.1"/>
    <property type="molecule type" value="Genomic_DNA"/>
</dbReference>
<proteinExistence type="inferred from homology"/>